<dbReference type="InterPro" id="IPR051164">
    <property type="entry name" value="NmrA-like_oxidored"/>
</dbReference>
<name>F2U6A1_SALR5</name>
<dbReference type="Gene3D" id="3.40.50.720">
    <property type="entry name" value="NAD(P)-binding Rossmann-like Domain"/>
    <property type="match status" value="1"/>
</dbReference>
<dbReference type="InParanoid" id="F2U6A1"/>
<dbReference type="PANTHER" id="PTHR42748:SF18">
    <property type="entry name" value="NMRA-LIKE DOMAIN-CONTAINING PROTEIN"/>
    <property type="match status" value="1"/>
</dbReference>
<dbReference type="RefSeq" id="XP_004995406.1">
    <property type="nucleotide sequence ID" value="XM_004995349.1"/>
</dbReference>
<dbReference type="AlphaFoldDB" id="F2U6A1"/>
<proteinExistence type="inferred from homology"/>
<evidence type="ECO:0000256" key="2">
    <source>
        <dbReference type="ARBA" id="ARBA00022857"/>
    </source>
</evidence>
<reference evidence="4" key="1">
    <citation type="submission" date="2009-08" db="EMBL/GenBank/DDBJ databases">
        <title>Annotation of Salpingoeca rosetta.</title>
        <authorList>
            <consortium name="The Broad Institute Genome Sequencing Platform"/>
            <person name="Russ C."/>
            <person name="Cuomo C."/>
            <person name="Burger G."/>
            <person name="Gray M.W."/>
            <person name="Holland P.W.H."/>
            <person name="King N."/>
            <person name="Lang F.B.F."/>
            <person name="Roger A.J."/>
            <person name="Ruiz-Trillo I."/>
            <person name="Young S.K."/>
            <person name="Zeng Q."/>
            <person name="Gargeya S."/>
            <person name="Alvarado L."/>
            <person name="Berlin A."/>
            <person name="Chapman S.B."/>
            <person name="Chen Z."/>
            <person name="Freedman E."/>
            <person name="Gellesch M."/>
            <person name="Goldberg J."/>
            <person name="Griggs A."/>
            <person name="Gujja S."/>
            <person name="Heilman E."/>
            <person name="Heiman D."/>
            <person name="Howarth C."/>
            <person name="Mehta T."/>
            <person name="Neiman D."/>
            <person name="Pearson M."/>
            <person name="Roberts A."/>
            <person name="Saif S."/>
            <person name="Shea T."/>
            <person name="Shenoy N."/>
            <person name="Sisk P."/>
            <person name="Stolte C."/>
            <person name="Sykes S."/>
            <person name="White J."/>
            <person name="Yandava C."/>
            <person name="Haas B."/>
            <person name="Nusbaum C."/>
            <person name="Birren B."/>
        </authorList>
    </citation>
    <scope>NUCLEOTIDE SEQUENCE [LARGE SCALE GENOMIC DNA]</scope>
    <source>
        <strain evidence="4">ATCC 50818</strain>
    </source>
</reference>
<keyword evidence="2" id="KW-0521">NADP</keyword>
<protein>
    <recommendedName>
        <fullName evidence="3">NmrA-like domain-containing protein</fullName>
    </recommendedName>
</protein>
<evidence type="ECO:0000259" key="3">
    <source>
        <dbReference type="Pfam" id="PF05368"/>
    </source>
</evidence>
<dbReference type="SUPFAM" id="SSF51735">
    <property type="entry name" value="NAD(P)-binding Rossmann-fold domains"/>
    <property type="match status" value="1"/>
</dbReference>
<evidence type="ECO:0000313" key="4">
    <source>
        <dbReference type="EMBL" id="EGD83042.1"/>
    </source>
</evidence>
<sequence length="225" mass="25403">MQRHLLDPVFEGVNRAYFAVPTSQDRVKVTKAFVDACFDHGVEHAVIVSVIGADTRDTVFHQQFKEIEDYVLGRADKPVRLKVGDKGQVRFRPVILRCAMFYQNIYSFVPVLKDGHLYLPLRDGSLGHVDMEDVGACIAEILVGPERFDKRTYNLVGEYQRGNIMASAISMGARVHCTYENVEPDVVIQSLKVTTRATCLVVVTRDIAQPRAALRLADVRFFFLK</sequence>
<dbReference type="PANTHER" id="PTHR42748">
    <property type="entry name" value="NITROGEN METABOLITE REPRESSION PROTEIN NMRA FAMILY MEMBER"/>
    <property type="match status" value="1"/>
</dbReference>
<organism evidence="5">
    <name type="scientific">Salpingoeca rosetta (strain ATCC 50818 / BSB-021)</name>
    <dbReference type="NCBI Taxonomy" id="946362"/>
    <lineage>
        <taxon>Eukaryota</taxon>
        <taxon>Choanoflagellata</taxon>
        <taxon>Craspedida</taxon>
        <taxon>Salpingoecidae</taxon>
        <taxon>Salpingoeca</taxon>
    </lineage>
</organism>
<dbReference type="Pfam" id="PF05368">
    <property type="entry name" value="NmrA"/>
    <property type="match status" value="1"/>
</dbReference>
<accession>F2U6A1</accession>
<comment type="similarity">
    <text evidence="1">Belongs to the NmrA-type oxidoreductase family.</text>
</comment>
<dbReference type="KEGG" id="sre:PTSG_03680"/>
<dbReference type="InterPro" id="IPR008030">
    <property type="entry name" value="NmrA-like"/>
</dbReference>
<dbReference type="GeneID" id="16075988"/>
<keyword evidence="5" id="KW-1185">Reference proteome</keyword>
<dbReference type="OrthoDB" id="300709at2759"/>
<feature type="domain" description="NmrA-like" evidence="3">
    <location>
        <begin position="5"/>
        <end position="189"/>
    </location>
</feature>
<dbReference type="Proteomes" id="UP000007799">
    <property type="component" value="Unassembled WGS sequence"/>
</dbReference>
<evidence type="ECO:0000256" key="1">
    <source>
        <dbReference type="ARBA" id="ARBA00006328"/>
    </source>
</evidence>
<evidence type="ECO:0000313" key="5">
    <source>
        <dbReference type="Proteomes" id="UP000007799"/>
    </source>
</evidence>
<gene>
    <name evidence="4" type="ORF">PTSG_03680</name>
</gene>
<dbReference type="InterPro" id="IPR036291">
    <property type="entry name" value="NAD(P)-bd_dom_sf"/>
</dbReference>
<dbReference type="EMBL" id="GL832962">
    <property type="protein sequence ID" value="EGD83042.1"/>
    <property type="molecule type" value="Genomic_DNA"/>
</dbReference>